<dbReference type="RefSeq" id="XP_043012185.1">
    <property type="nucleotide sequence ID" value="XM_043151092.1"/>
</dbReference>
<name>A0A9P7S5L5_9AGAR</name>
<dbReference type="AlphaFoldDB" id="A0A9P7S5L5"/>
<feature type="signal peptide" evidence="1">
    <location>
        <begin position="1"/>
        <end position="18"/>
    </location>
</feature>
<proteinExistence type="predicted"/>
<evidence type="ECO:0000256" key="1">
    <source>
        <dbReference type="SAM" id="SignalP"/>
    </source>
</evidence>
<sequence length="139" mass="14518">MFFYGFFFFSLLAATSFATPVSNVPGTATLGDLTQNDCNIEVKPGALAFLVSPKSDFVEAKPGATAAESGMCGRSDGDVIVMNAAGTVLASLSNFPEVLPVGFCNECGPNDVIVNQAIFDALKGNPNEKIIKNVFVTIA</sequence>
<protein>
    <submittedName>
        <fullName evidence="2">Uncharacterized protein</fullName>
    </submittedName>
</protein>
<dbReference type="GeneID" id="66075504"/>
<evidence type="ECO:0000313" key="2">
    <source>
        <dbReference type="EMBL" id="KAG7095715.1"/>
    </source>
</evidence>
<keyword evidence="1" id="KW-0732">Signal</keyword>
<organism evidence="2 3">
    <name type="scientific">Marasmius oreades</name>
    <name type="common">fairy-ring Marasmius</name>
    <dbReference type="NCBI Taxonomy" id="181124"/>
    <lineage>
        <taxon>Eukaryota</taxon>
        <taxon>Fungi</taxon>
        <taxon>Dikarya</taxon>
        <taxon>Basidiomycota</taxon>
        <taxon>Agaricomycotina</taxon>
        <taxon>Agaricomycetes</taxon>
        <taxon>Agaricomycetidae</taxon>
        <taxon>Agaricales</taxon>
        <taxon>Marasmiineae</taxon>
        <taxon>Marasmiaceae</taxon>
        <taxon>Marasmius</taxon>
    </lineage>
</organism>
<gene>
    <name evidence="2" type="ORF">E1B28_006428</name>
</gene>
<dbReference type="KEGG" id="more:E1B28_006428"/>
<dbReference type="Proteomes" id="UP001049176">
    <property type="component" value="Chromosome 3"/>
</dbReference>
<evidence type="ECO:0000313" key="3">
    <source>
        <dbReference type="Proteomes" id="UP001049176"/>
    </source>
</evidence>
<feature type="chain" id="PRO_5040409588" evidence="1">
    <location>
        <begin position="19"/>
        <end position="139"/>
    </location>
</feature>
<dbReference type="EMBL" id="CM032183">
    <property type="protein sequence ID" value="KAG7095715.1"/>
    <property type="molecule type" value="Genomic_DNA"/>
</dbReference>
<comment type="caution">
    <text evidence="2">The sequence shown here is derived from an EMBL/GenBank/DDBJ whole genome shotgun (WGS) entry which is preliminary data.</text>
</comment>
<dbReference type="OrthoDB" id="2866758at2759"/>
<reference evidence="2" key="1">
    <citation type="journal article" date="2021" name="Genome Biol. Evol.">
        <title>The assembled and annotated genome of the fairy-ring fungus Marasmius oreades.</title>
        <authorList>
            <person name="Hiltunen M."/>
            <person name="Ament-Velasquez S.L."/>
            <person name="Johannesson H."/>
        </authorList>
    </citation>
    <scope>NUCLEOTIDE SEQUENCE</scope>
    <source>
        <strain evidence="2">03SP1</strain>
    </source>
</reference>
<accession>A0A9P7S5L5</accession>
<keyword evidence="3" id="KW-1185">Reference proteome</keyword>